<dbReference type="SUPFAM" id="SSF53098">
    <property type="entry name" value="Ribonuclease H-like"/>
    <property type="match status" value="1"/>
</dbReference>
<dbReference type="InterPro" id="IPR002156">
    <property type="entry name" value="RNaseH_domain"/>
</dbReference>
<dbReference type="PANTHER" id="PTHR47723:SF19">
    <property type="entry name" value="POLYNUCLEOTIDYL TRANSFERASE, RIBONUCLEASE H-LIKE SUPERFAMILY PROTEIN"/>
    <property type="match status" value="1"/>
</dbReference>
<dbReference type="InterPro" id="IPR012337">
    <property type="entry name" value="RNaseH-like_sf"/>
</dbReference>
<organism evidence="2 3">
    <name type="scientific">Fraxinus pennsylvanica</name>
    <dbReference type="NCBI Taxonomy" id="56036"/>
    <lineage>
        <taxon>Eukaryota</taxon>
        <taxon>Viridiplantae</taxon>
        <taxon>Streptophyta</taxon>
        <taxon>Embryophyta</taxon>
        <taxon>Tracheophyta</taxon>
        <taxon>Spermatophyta</taxon>
        <taxon>Magnoliopsida</taxon>
        <taxon>eudicotyledons</taxon>
        <taxon>Gunneridae</taxon>
        <taxon>Pentapetalae</taxon>
        <taxon>asterids</taxon>
        <taxon>lamiids</taxon>
        <taxon>Lamiales</taxon>
        <taxon>Oleaceae</taxon>
        <taxon>Oleeae</taxon>
        <taxon>Fraxinus</taxon>
    </lineage>
</organism>
<dbReference type="GO" id="GO:0003676">
    <property type="term" value="F:nucleic acid binding"/>
    <property type="evidence" value="ECO:0007669"/>
    <property type="project" value="InterPro"/>
</dbReference>
<dbReference type="InterPro" id="IPR036397">
    <property type="entry name" value="RNaseH_sf"/>
</dbReference>
<dbReference type="AlphaFoldDB" id="A0AAD2E7A1"/>
<feature type="domain" description="RNase H type-1" evidence="1">
    <location>
        <begin position="279"/>
        <end position="336"/>
    </location>
</feature>
<gene>
    <name evidence="2" type="ORF">FPE_LOCUS24786</name>
</gene>
<sequence length="336" mass="37164">MRALFLQRGRVIQSDPVMFVDPFGRVYEAVEKVDGSFLLAADGVTAPPQPGLLVMTGMMGETSTGPVALANNVQQRQSFLEVAKHSVCREIPASQLLQLRRPKLIEGELGFIFTDVEVKRLVEDFRFALVLKFLSFRPNIDLVRAAVAKTWGLWEVLVVSHMDASNVLEKRNVTEIELGRDRNMDEDATVASKTSGIEIAKLRGDVTATHIMVRTKEDQCVKENAEELQEDSRDHDSADEAITISDKEVEGMVEELENIRDCILDFEQRANGHPRKIVHKGWYKLNTDGCCPGNLGICGAEGIILNEKGDIVIAFAENLGKGTNNGAELLALLYGL</sequence>
<dbReference type="GO" id="GO:0004523">
    <property type="term" value="F:RNA-DNA hybrid ribonuclease activity"/>
    <property type="evidence" value="ECO:0007669"/>
    <property type="project" value="InterPro"/>
</dbReference>
<keyword evidence="3" id="KW-1185">Reference proteome</keyword>
<dbReference type="Proteomes" id="UP000834106">
    <property type="component" value="Chromosome 15"/>
</dbReference>
<evidence type="ECO:0000313" key="2">
    <source>
        <dbReference type="EMBL" id="CAI9777356.1"/>
    </source>
</evidence>
<dbReference type="Pfam" id="PF13456">
    <property type="entry name" value="RVT_3"/>
    <property type="match status" value="1"/>
</dbReference>
<protein>
    <recommendedName>
        <fullName evidence="1">RNase H type-1 domain-containing protein</fullName>
    </recommendedName>
</protein>
<reference evidence="2" key="1">
    <citation type="submission" date="2023-05" db="EMBL/GenBank/DDBJ databases">
        <authorList>
            <person name="Huff M."/>
        </authorList>
    </citation>
    <scope>NUCLEOTIDE SEQUENCE</scope>
</reference>
<dbReference type="CDD" id="cd06222">
    <property type="entry name" value="RNase_H_like"/>
    <property type="match status" value="1"/>
</dbReference>
<name>A0AAD2E7A1_9LAMI</name>
<proteinExistence type="predicted"/>
<evidence type="ECO:0000259" key="1">
    <source>
        <dbReference type="PROSITE" id="PS50879"/>
    </source>
</evidence>
<dbReference type="EMBL" id="OU503050">
    <property type="protein sequence ID" value="CAI9777356.1"/>
    <property type="molecule type" value="Genomic_DNA"/>
</dbReference>
<dbReference type="InterPro" id="IPR053151">
    <property type="entry name" value="RNase_H-like"/>
</dbReference>
<dbReference type="PROSITE" id="PS50879">
    <property type="entry name" value="RNASE_H_1"/>
    <property type="match status" value="1"/>
</dbReference>
<evidence type="ECO:0000313" key="3">
    <source>
        <dbReference type="Proteomes" id="UP000834106"/>
    </source>
</evidence>
<accession>A0AAD2E7A1</accession>
<dbReference type="PANTHER" id="PTHR47723">
    <property type="entry name" value="OS05G0353850 PROTEIN"/>
    <property type="match status" value="1"/>
</dbReference>
<dbReference type="Gene3D" id="3.30.420.10">
    <property type="entry name" value="Ribonuclease H-like superfamily/Ribonuclease H"/>
    <property type="match status" value="1"/>
</dbReference>
<dbReference type="InterPro" id="IPR044730">
    <property type="entry name" value="RNase_H-like_dom_plant"/>
</dbReference>